<dbReference type="AlphaFoldDB" id="A0A164IRL0"/>
<evidence type="ECO:0000313" key="2">
    <source>
        <dbReference type="Proteomes" id="UP000076858"/>
    </source>
</evidence>
<name>A0A164IRL0_9CRUS</name>
<proteinExistence type="predicted"/>
<sequence length="58" mass="6707">MKRSISFLVTSKPSTVIFLRFEFDVYGQIISKSYTLTFISTALWIKHPTLTTNHTQNP</sequence>
<keyword evidence="2" id="KW-1185">Reference proteome</keyword>
<gene>
    <name evidence="1" type="ORF">APZ42_001762</name>
</gene>
<accession>A0A164IRL0</accession>
<dbReference type="EMBL" id="LRGB01006642">
    <property type="protein sequence ID" value="KZS01545.1"/>
    <property type="molecule type" value="Genomic_DNA"/>
</dbReference>
<evidence type="ECO:0000313" key="1">
    <source>
        <dbReference type="EMBL" id="KZS01545.1"/>
    </source>
</evidence>
<protein>
    <submittedName>
        <fullName evidence="1">Uncharacterized protein</fullName>
    </submittedName>
</protein>
<reference evidence="1 2" key="1">
    <citation type="submission" date="2016-03" db="EMBL/GenBank/DDBJ databases">
        <title>EvidentialGene: Evidence-directed Construction of Genes on Genomes.</title>
        <authorList>
            <person name="Gilbert D.G."/>
            <person name="Choi J.-H."/>
            <person name="Mockaitis K."/>
            <person name="Colbourne J."/>
            <person name="Pfrender M."/>
        </authorList>
    </citation>
    <scope>NUCLEOTIDE SEQUENCE [LARGE SCALE GENOMIC DNA]</scope>
    <source>
        <strain evidence="1 2">Xinb3</strain>
        <tissue evidence="1">Complete organism</tissue>
    </source>
</reference>
<comment type="caution">
    <text evidence="1">The sequence shown here is derived from an EMBL/GenBank/DDBJ whole genome shotgun (WGS) entry which is preliminary data.</text>
</comment>
<dbReference type="Proteomes" id="UP000076858">
    <property type="component" value="Unassembled WGS sequence"/>
</dbReference>
<organism evidence="1 2">
    <name type="scientific">Daphnia magna</name>
    <dbReference type="NCBI Taxonomy" id="35525"/>
    <lineage>
        <taxon>Eukaryota</taxon>
        <taxon>Metazoa</taxon>
        <taxon>Ecdysozoa</taxon>
        <taxon>Arthropoda</taxon>
        <taxon>Crustacea</taxon>
        <taxon>Branchiopoda</taxon>
        <taxon>Diplostraca</taxon>
        <taxon>Cladocera</taxon>
        <taxon>Anomopoda</taxon>
        <taxon>Daphniidae</taxon>
        <taxon>Daphnia</taxon>
    </lineage>
</organism>